<evidence type="ECO:0000313" key="15">
    <source>
        <dbReference type="Proteomes" id="UP001500393"/>
    </source>
</evidence>
<evidence type="ECO:0000313" key="14">
    <source>
        <dbReference type="EMBL" id="GAA1586992.1"/>
    </source>
</evidence>
<reference evidence="14 15" key="1">
    <citation type="journal article" date="2019" name="Int. J. Syst. Evol. Microbiol.">
        <title>The Global Catalogue of Microorganisms (GCM) 10K type strain sequencing project: providing services to taxonomists for standard genome sequencing and annotation.</title>
        <authorList>
            <consortium name="The Broad Institute Genomics Platform"/>
            <consortium name="The Broad Institute Genome Sequencing Center for Infectious Disease"/>
            <person name="Wu L."/>
            <person name="Ma J."/>
        </authorList>
    </citation>
    <scope>NUCLEOTIDE SEQUENCE [LARGE SCALE GENOMIC DNA]</scope>
    <source>
        <strain evidence="14 15">JCM 14969</strain>
    </source>
</reference>
<evidence type="ECO:0000259" key="13">
    <source>
        <dbReference type="Pfam" id="PF06574"/>
    </source>
</evidence>
<feature type="region of interest" description="Disordered" evidence="12">
    <location>
        <begin position="1"/>
        <end position="22"/>
    </location>
</feature>
<dbReference type="PANTHER" id="PTHR22749">
    <property type="entry name" value="RIBOFLAVIN KINASE/FMN ADENYLYLTRANSFERASE"/>
    <property type="match status" value="1"/>
</dbReference>
<comment type="caution">
    <text evidence="14">The sequence shown here is derived from an EMBL/GenBank/DDBJ whole genome shotgun (WGS) entry which is preliminary data.</text>
</comment>
<evidence type="ECO:0000256" key="5">
    <source>
        <dbReference type="ARBA" id="ARBA00022643"/>
    </source>
</evidence>
<dbReference type="RefSeq" id="WP_344217072.1">
    <property type="nucleotide sequence ID" value="NZ_BAAAOS010000032.1"/>
</dbReference>
<dbReference type="EMBL" id="BAAAOS010000032">
    <property type="protein sequence ID" value="GAA1586992.1"/>
    <property type="molecule type" value="Genomic_DNA"/>
</dbReference>
<keyword evidence="9" id="KW-0274">FAD</keyword>
<keyword evidence="5" id="KW-0288">FMN</keyword>
<evidence type="ECO:0000256" key="9">
    <source>
        <dbReference type="ARBA" id="ARBA00022827"/>
    </source>
</evidence>
<proteinExistence type="inferred from homology"/>
<keyword evidence="10" id="KW-0067">ATP-binding</keyword>
<dbReference type="InterPro" id="IPR023468">
    <property type="entry name" value="Riboflavin_kinase"/>
</dbReference>
<evidence type="ECO:0000256" key="3">
    <source>
        <dbReference type="ARBA" id="ARBA00012393"/>
    </source>
</evidence>
<dbReference type="CDD" id="cd02064">
    <property type="entry name" value="FAD_synthetase_N"/>
    <property type="match status" value="1"/>
</dbReference>
<evidence type="ECO:0000256" key="6">
    <source>
        <dbReference type="ARBA" id="ARBA00022679"/>
    </source>
</evidence>
<gene>
    <name evidence="14" type="ORF">GCM10009789_45670</name>
</gene>
<evidence type="ECO:0000256" key="4">
    <source>
        <dbReference type="ARBA" id="ARBA00022630"/>
    </source>
</evidence>
<dbReference type="SUPFAM" id="SSF52374">
    <property type="entry name" value="Nucleotidylyl transferase"/>
    <property type="match status" value="1"/>
</dbReference>
<evidence type="ECO:0000256" key="1">
    <source>
        <dbReference type="ARBA" id="ARBA00004726"/>
    </source>
</evidence>
<comment type="catalytic activity">
    <reaction evidence="11">
        <text>FMN + ATP + H(+) = FAD + diphosphate</text>
        <dbReference type="Rhea" id="RHEA:17237"/>
        <dbReference type="ChEBI" id="CHEBI:15378"/>
        <dbReference type="ChEBI" id="CHEBI:30616"/>
        <dbReference type="ChEBI" id="CHEBI:33019"/>
        <dbReference type="ChEBI" id="CHEBI:57692"/>
        <dbReference type="ChEBI" id="CHEBI:58210"/>
        <dbReference type="EC" id="2.7.7.2"/>
    </reaction>
</comment>
<evidence type="ECO:0000256" key="10">
    <source>
        <dbReference type="ARBA" id="ARBA00022840"/>
    </source>
</evidence>
<evidence type="ECO:0000256" key="11">
    <source>
        <dbReference type="ARBA" id="ARBA00049494"/>
    </source>
</evidence>
<dbReference type="PANTHER" id="PTHR22749:SF6">
    <property type="entry name" value="RIBOFLAVIN KINASE"/>
    <property type="match status" value="1"/>
</dbReference>
<keyword evidence="6" id="KW-0808">Transferase</keyword>
<comment type="pathway">
    <text evidence="1">Cofactor biosynthesis; FAD biosynthesis; FAD from FMN: step 1/1.</text>
</comment>
<dbReference type="EC" id="2.7.7.2" evidence="3"/>
<keyword evidence="4" id="KW-0285">Flavoprotein</keyword>
<name>A0ABN2DXP1_9ACTN</name>
<evidence type="ECO:0000256" key="7">
    <source>
        <dbReference type="ARBA" id="ARBA00022695"/>
    </source>
</evidence>
<keyword evidence="15" id="KW-1185">Reference proteome</keyword>
<keyword evidence="7" id="KW-0548">Nucleotidyltransferase</keyword>
<dbReference type="Pfam" id="PF06574">
    <property type="entry name" value="FAD_syn"/>
    <property type="match status" value="1"/>
</dbReference>
<keyword evidence="8" id="KW-0547">Nucleotide-binding</keyword>
<protein>
    <recommendedName>
        <fullName evidence="3">FAD synthase</fullName>
        <ecNumber evidence="3">2.7.7.2</ecNumber>
    </recommendedName>
</protein>
<feature type="domain" description="FAD synthetase" evidence="13">
    <location>
        <begin position="23"/>
        <end position="163"/>
    </location>
</feature>
<accession>A0ABN2DXP1</accession>
<dbReference type="InterPro" id="IPR014729">
    <property type="entry name" value="Rossmann-like_a/b/a_fold"/>
</dbReference>
<organism evidence="14 15">
    <name type="scientific">Kribbella sancticallisti</name>
    <dbReference type="NCBI Taxonomy" id="460087"/>
    <lineage>
        <taxon>Bacteria</taxon>
        <taxon>Bacillati</taxon>
        <taxon>Actinomycetota</taxon>
        <taxon>Actinomycetes</taxon>
        <taxon>Propionibacteriales</taxon>
        <taxon>Kribbellaceae</taxon>
        <taxon>Kribbella</taxon>
    </lineage>
</organism>
<evidence type="ECO:0000256" key="8">
    <source>
        <dbReference type="ARBA" id="ARBA00022741"/>
    </source>
</evidence>
<dbReference type="Proteomes" id="UP001500393">
    <property type="component" value="Unassembled WGS sequence"/>
</dbReference>
<dbReference type="Gene3D" id="3.40.50.620">
    <property type="entry name" value="HUPs"/>
    <property type="match status" value="1"/>
</dbReference>
<sequence>MEVLSLGVPHWKGHAGDRTDGPRSRVAIGTFDGVHLGHRQVLDGCDTVLTFDPHPLMVLEPQQVPSLLSDRRRKLRKLSALGIRRVAIVAFDRAWSRVPAEDFVESVVVGRLGAESVSVGQDFRFGAGGAGTTTTFDQYPGLSTRIIPLVTQGPAAEPISSTRIRRLIFDGDVETAAKLLGAPLALPAVVGDGGRLLISSDFARPAPGAYLGFVDSHACGLRVRADRTVAVTGLTPAGAFVEVTFVKRAP</sequence>
<evidence type="ECO:0000256" key="2">
    <source>
        <dbReference type="ARBA" id="ARBA00010214"/>
    </source>
</evidence>
<comment type="similarity">
    <text evidence="2">Belongs to the RibF family.</text>
</comment>
<dbReference type="InterPro" id="IPR015864">
    <property type="entry name" value="FAD_synthase"/>
</dbReference>
<evidence type="ECO:0000256" key="12">
    <source>
        <dbReference type="SAM" id="MobiDB-lite"/>
    </source>
</evidence>